<gene>
    <name evidence="1" type="ORF">BDN71DRAFT_559717</name>
</gene>
<comment type="caution">
    <text evidence="1">The sequence shown here is derived from an EMBL/GenBank/DDBJ whole genome shotgun (WGS) entry which is preliminary data.</text>
</comment>
<keyword evidence="2" id="KW-1185">Reference proteome</keyword>
<dbReference type="Proteomes" id="UP000807025">
    <property type="component" value="Unassembled WGS sequence"/>
</dbReference>
<sequence>MLGRSARKILTSVGRSARKCMTNKRIDRVTILEAINSETPMFLGRMLALHQWTSNVWTIYMPWIVIENGESIEFFMPSNQSRWSSKNNTSVKLWMLPLRLYWRVWTHSNLHHVSYPHRPVSRIVFGYNQRLWHPSHGCSRPRVQIIFGRTKCPQLNRNSDSKGPQRVLDLWCTCSRCSHL</sequence>
<organism evidence="1 2">
    <name type="scientific">Pleurotus eryngii</name>
    <name type="common">Boletus of the steppes</name>
    <dbReference type="NCBI Taxonomy" id="5323"/>
    <lineage>
        <taxon>Eukaryota</taxon>
        <taxon>Fungi</taxon>
        <taxon>Dikarya</taxon>
        <taxon>Basidiomycota</taxon>
        <taxon>Agaricomycotina</taxon>
        <taxon>Agaricomycetes</taxon>
        <taxon>Agaricomycetidae</taxon>
        <taxon>Agaricales</taxon>
        <taxon>Pleurotineae</taxon>
        <taxon>Pleurotaceae</taxon>
        <taxon>Pleurotus</taxon>
    </lineage>
</organism>
<dbReference type="AlphaFoldDB" id="A0A9P6DHN2"/>
<dbReference type="EMBL" id="MU154542">
    <property type="protein sequence ID" value="KAF9497693.1"/>
    <property type="molecule type" value="Genomic_DNA"/>
</dbReference>
<protein>
    <submittedName>
        <fullName evidence="1">Uncharacterized protein</fullName>
    </submittedName>
</protein>
<accession>A0A9P6DHN2</accession>
<reference evidence="1" key="1">
    <citation type="submission" date="2020-11" db="EMBL/GenBank/DDBJ databases">
        <authorList>
            <consortium name="DOE Joint Genome Institute"/>
            <person name="Ahrendt S."/>
            <person name="Riley R."/>
            <person name="Andreopoulos W."/>
            <person name="Labutti K."/>
            <person name="Pangilinan J."/>
            <person name="Ruiz-Duenas F.J."/>
            <person name="Barrasa J.M."/>
            <person name="Sanchez-Garcia M."/>
            <person name="Camarero S."/>
            <person name="Miyauchi S."/>
            <person name="Serrano A."/>
            <person name="Linde D."/>
            <person name="Babiker R."/>
            <person name="Drula E."/>
            <person name="Ayuso-Fernandez I."/>
            <person name="Pacheco R."/>
            <person name="Padilla G."/>
            <person name="Ferreira P."/>
            <person name="Barriuso J."/>
            <person name="Kellner H."/>
            <person name="Castanera R."/>
            <person name="Alfaro M."/>
            <person name="Ramirez L."/>
            <person name="Pisabarro A.G."/>
            <person name="Kuo A."/>
            <person name="Tritt A."/>
            <person name="Lipzen A."/>
            <person name="He G."/>
            <person name="Yan M."/>
            <person name="Ng V."/>
            <person name="Cullen D."/>
            <person name="Martin F."/>
            <person name="Rosso M.-N."/>
            <person name="Henrissat B."/>
            <person name="Hibbett D."/>
            <person name="Martinez A.T."/>
            <person name="Grigoriev I.V."/>
        </authorList>
    </citation>
    <scope>NUCLEOTIDE SEQUENCE</scope>
    <source>
        <strain evidence="1">ATCC 90797</strain>
    </source>
</reference>
<name>A0A9P6DHN2_PLEER</name>
<evidence type="ECO:0000313" key="1">
    <source>
        <dbReference type="EMBL" id="KAF9497693.1"/>
    </source>
</evidence>
<proteinExistence type="predicted"/>
<evidence type="ECO:0000313" key="2">
    <source>
        <dbReference type="Proteomes" id="UP000807025"/>
    </source>
</evidence>